<evidence type="ECO:0000313" key="1">
    <source>
        <dbReference type="EMBL" id="KAK3245673.1"/>
    </source>
</evidence>
<organism evidence="1 2">
    <name type="scientific">Cymbomonas tetramitiformis</name>
    <dbReference type="NCBI Taxonomy" id="36881"/>
    <lineage>
        <taxon>Eukaryota</taxon>
        <taxon>Viridiplantae</taxon>
        <taxon>Chlorophyta</taxon>
        <taxon>Pyramimonadophyceae</taxon>
        <taxon>Pyramimonadales</taxon>
        <taxon>Pyramimonadaceae</taxon>
        <taxon>Cymbomonas</taxon>
    </lineage>
</organism>
<dbReference type="EMBL" id="LGRX02030414">
    <property type="protein sequence ID" value="KAK3245673.1"/>
    <property type="molecule type" value="Genomic_DNA"/>
</dbReference>
<feature type="non-terminal residue" evidence="1">
    <location>
        <position position="1"/>
    </location>
</feature>
<keyword evidence="2" id="KW-1185">Reference proteome</keyword>
<comment type="caution">
    <text evidence="1">The sequence shown here is derived from an EMBL/GenBank/DDBJ whole genome shotgun (WGS) entry which is preliminary data.</text>
</comment>
<reference evidence="1 2" key="1">
    <citation type="journal article" date="2015" name="Genome Biol. Evol.">
        <title>Comparative Genomics of a Bacterivorous Green Alga Reveals Evolutionary Causalities and Consequences of Phago-Mixotrophic Mode of Nutrition.</title>
        <authorList>
            <person name="Burns J.A."/>
            <person name="Paasch A."/>
            <person name="Narechania A."/>
            <person name="Kim E."/>
        </authorList>
    </citation>
    <scope>NUCLEOTIDE SEQUENCE [LARGE SCALE GENOMIC DNA]</scope>
    <source>
        <strain evidence="1 2">PLY_AMNH</strain>
    </source>
</reference>
<accession>A0AAE0C0R1</accession>
<protein>
    <submittedName>
        <fullName evidence="1">Uncharacterized protein</fullName>
    </submittedName>
</protein>
<gene>
    <name evidence="1" type="ORF">CYMTET_44772</name>
</gene>
<evidence type="ECO:0000313" key="2">
    <source>
        <dbReference type="Proteomes" id="UP001190700"/>
    </source>
</evidence>
<name>A0AAE0C0R1_9CHLO</name>
<sequence length="75" mass="8511">TRMEACLSRLTAAEQALVEARSEARMEKRGLEERTLQCTVRAVPSGHELRPNLVDLRLSLVDLRLSLVDLQPRLE</sequence>
<proteinExistence type="predicted"/>
<dbReference type="Proteomes" id="UP001190700">
    <property type="component" value="Unassembled WGS sequence"/>
</dbReference>
<dbReference type="AlphaFoldDB" id="A0AAE0C0R1"/>